<evidence type="ECO:0000313" key="4">
    <source>
        <dbReference type="EMBL" id="PNV65753.1"/>
    </source>
</evidence>
<gene>
    <name evidence="4" type="ORF">C2L80_04915</name>
</gene>
<dbReference type="Gene3D" id="3.90.420.10">
    <property type="entry name" value="Oxidoreductase, molybdopterin-binding domain"/>
    <property type="match status" value="1"/>
</dbReference>
<reference evidence="4 5" key="1">
    <citation type="journal article" date="2018" name="Int. J. Syst. Evol. Microbiol.">
        <title>Rubneribacter badeniensis gen. nov., sp. nov. and Enteroscipio rubneri gen. nov., sp. nov., new members of the Eggerthellaceae isolated from human faeces.</title>
        <authorList>
            <person name="Danylec N."/>
            <person name="Gobl A."/>
            <person name="Stoll D.A."/>
            <person name="Hetzer B."/>
            <person name="Kulling S.E."/>
            <person name="Huch M."/>
        </authorList>
    </citation>
    <scope>NUCLEOTIDE SEQUENCE [LARGE SCALE GENOMIC DNA]</scope>
    <source>
        <strain evidence="4 5">ResAG-85</strain>
    </source>
</reference>
<evidence type="ECO:0000259" key="3">
    <source>
        <dbReference type="Pfam" id="PF00174"/>
    </source>
</evidence>
<sequence length="277" mass="28429">MSTRKSLIALAAGGSLIAAAGPFANAAANPASAALLEAPEASLPVGVAMQDAARASNERAISNVQGSFEWNQDALASNAELSKILYRPSAFLCADPAVGIAADGANRAERDTSAISVIAVRGDVEHEFAASVEDFEEKAPIAKTMGCTCGGNPADGRASANAAVSGFRLAALLDEAEPHEDANTITFTSRDGFRVSLPLSYVTQRYSIIVTAINGEDASSAVGCGNQLWLGSTSARSFARDIVSIEITHEEHPPSAPGAQESANLPNVGVLSGSSER</sequence>
<evidence type="ECO:0000313" key="5">
    <source>
        <dbReference type="Proteomes" id="UP000236488"/>
    </source>
</evidence>
<evidence type="ECO:0000256" key="1">
    <source>
        <dbReference type="SAM" id="MobiDB-lite"/>
    </source>
</evidence>
<organism evidence="4 5">
    <name type="scientific">Rubneribacter badeniensis</name>
    <dbReference type="NCBI Taxonomy" id="2070688"/>
    <lineage>
        <taxon>Bacteria</taxon>
        <taxon>Bacillati</taxon>
        <taxon>Actinomycetota</taxon>
        <taxon>Coriobacteriia</taxon>
        <taxon>Eggerthellales</taxon>
        <taxon>Eggerthellaceae</taxon>
        <taxon>Rubneribacter</taxon>
    </lineage>
</organism>
<proteinExistence type="predicted"/>
<evidence type="ECO:0000256" key="2">
    <source>
        <dbReference type="SAM" id="SignalP"/>
    </source>
</evidence>
<dbReference type="InterPro" id="IPR036374">
    <property type="entry name" value="OxRdtase_Mopterin-bd_sf"/>
</dbReference>
<dbReference type="Proteomes" id="UP000236488">
    <property type="component" value="Unassembled WGS sequence"/>
</dbReference>
<dbReference type="AlphaFoldDB" id="A0A2K2U5Y7"/>
<name>A0A2K2U5Y7_9ACTN</name>
<dbReference type="SUPFAM" id="SSF56524">
    <property type="entry name" value="Oxidoreductase molybdopterin-binding domain"/>
    <property type="match status" value="1"/>
</dbReference>
<keyword evidence="2" id="KW-0732">Signal</keyword>
<keyword evidence="5" id="KW-1185">Reference proteome</keyword>
<feature type="chain" id="PRO_5039011568" evidence="2">
    <location>
        <begin position="21"/>
        <end position="277"/>
    </location>
</feature>
<protein>
    <submittedName>
        <fullName evidence="4">Molybdopterin oxidoreductase</fullName>
    </submittedName>
</protein>
<dbReference type="EMBL" id="PPEL01000018">
    <property type="protein sequence ID" value="PNV65753.1"/>
    <property type="molecule type" value="Genomic_DNA"/>
</dbReference>
<dbReference type="RefSeq" id="WP_092198195.1">
    <property type="nucleotide sequence ID" value="NZ_PPEL01000018.1"/>
</dbReference>
<dbReference type="PROSITE" id="PS51318">
    <property type="entry name" value="TAT"/>
    <property type="match status" value="1"/>
</dbReference>
<feature type="region of interest" description="Disordered" evidence="1">
    <location>
        <begin position="250"/>
        <end position="277"/>
    </location>
</feature>
<accession>A0A2K2U5Y7</accession>
<comment type="caution">
    <text evidence="4">The sequence shown here is derived from an EMBL/GenBank/DDBJ whole genome shotgun (WGS) entry which is preliminary data.</text>
</comment>
<feature type="signal peptide" evidence="2">
    <location>
        <begin position="1"/>
        <end position="20"/>
    </location>
</feature>
<feature type="domain" description="Oxidoreductase molybdopterin-binding" evidence="3">
    <location>
        <begin position="118"/>
        <end position="252"/>
    </location>
</feature>
<dbReference type="Pfam" id="PF00174">
    <property type="entry name" value="Oxidored_molyb"/>
    <property type="match status" value="1"/>
</dbReference>
<dbReference type="InterPro" id="IPR006311">
    <property type="entry name" value="TAT_signal"/>
</dbReference>
<dbReference type="InterPro" id="IPR000572">
    <property type="entry name" value="OxRdtase_Mopterin-bd_dom"/>
</dbReference>